<reference evidence="1 2" key="1">
    <citation type="submission" date="2019-01" db="EMBL/GenBank/DDBJ databases">
        <authorList>
            <person name="Sayadi A."/>
        </authorList>
    </citation>
    <scope>NUCLEOTIDE SEQUENCE [LARGE SCALE GENOMIC DNA]</scope>
</reference>
<dbReference type="InterPro" id="IPR045182">
    <property type="entry name" value="JINGUBANG-like"/>
</dbReference>
<dbReference type="PANTHER" id="PTHR22844">
    <property type="entry name" value="F-BOX AND WD40 DOMAIN PROTEIN"/>
    <property type="match status" value="1"/>
</dbReference>
<dbReference type="OrthoDB" id="6262491at2759"/>
<dbReference type="SMART" id="SM00320">
    <property type="entry name" value="WD40"/>
    <property type="match status" value="4"/>
</dbReference>
<sequence>MPLRVGCRVDDADKHGFDVNSLLYHQGVLYTAGDDGKIKAFTPDLTKLAEVQSNPCSVFSIAASPDTLYSCSNEGTIKMFELKTLKEKGELIRDTKLEFWKLKTVNDLLFSGDNEGNIKVWKAGVYQGFFNTAEPIKDFEISSNHCFSVKDNDVYVSDFMLPATPTDKLQYGDKGSFMGRAPISLIGDKLFAYISREGMDICINENNPTSRFKLVTQVKGAHEKVINALRGATWNNKPILFSGGWDKAVKKWNIDDDIVKLDSSVNVDIVINAIALGDKGEIYVGGSDGHVVRIEVE</sequence>
<proteinExistence type="predicted"/>
<dbReference type="Gene3D" id="2.130.10.10">
    <property type="entry name" value="YVTN repeat-like/Quinoprotein amine dehydrogenase"/>
    <property type="match status" value="1"/>
</dbReference>
<dbReference type="Pfam" id="PF00400">
    <property type="entry name" value="WD40"/>
    <property type="match status" value="1"/>
</dbReference>
<gene>
    <name evidence="1" type="ORF">CALMAC_LOCUS270</name>
</gene>
<accession>A0A653BEH3</accession>
<evidence type="ECO:0008006" key="3">
    <source>
        <dbReference type="Google" id="ProtNLM"/>
    </source>
</evidence>
<dbReference type="EMBL" id="CAACVG010000286">
    <property type="protein sequence ID" value="VEN33883.1"/>
    <property type="molecule type" value="Genomic_DNA"/>
</dbReference>
<organism evidence="1 2">
    <name type="scientific">Callosobruchus maculatus</name>
    <name type="common">Southern cowpea weevil</name>
    <name type="synonym">Pulse bruchid</name>
    <dbReference type="NCBI Taxonomy" id="64391"/>
    <lineage>
        <taxon>Eukaryota</taxon>
        <taxon>Metazoa</taxon>
        <taxon>Ecdysozoa</taxon>
        <taxon>Arthropoda</taxon>
        <taxon>Hexapoda</taxon>
        <taxon>Insecta</taxon>
        <taxon>Pterygota</taxon>
        <taxon>Neoptera</taxon>
        <taxon>Endopterygota</taxon>
        <taxon>Coleoptera</taxon>
        <taxon>Polyphaga</taxon>
        <taxon>Cucujiformia</taxon>
        <taxon>Chrysomeloidea</taxon>
        <taxon>Chrysomelidae</taxon>
        <taxon>Bruchinae</taxon>
        <taxon>Bruchini</taxon>
        <taxon>Callosobruchus</taxon>
    </lineage>
</organism>
<keyword evidence="2" id="KW-1185">Reference proteome</keyword>
<dbReference type="InterPro" id="IPR036322">
    <property type="entry name" value="WD40_repeat_dom_sf"/>
</dbReference>
<evidence type="ECO:0000313" key="1">
    <source>
        <dbReference type="EMBL" id="VEN33883.1"/>
    </source>
</evidence>
<name>A0A653BEH3_CALMS</name>
<dbReference type="InterPro" id="IPR001680">
    <property type="entry name" value="WD40_rpt"/>
</dbReference>
<dbReference type="Proteomes" id="UP000410492">
    <property type="component" value="Unassembled WGS sequence"/>
</dbReference>
<protein>
    <recommendedName>
        <fullName evidence="3">WD repeat-containing protein 55 homolog</fullName>
    </recommendedName>
</protein>
<dbReference type="AlphaFoldDB" id="A0A653BEH3"/>
<dbReference type="PANTHER" id="PTHR22844:SF387">
    <property type="entry name" value="F3I6.5 PROTEIN"/>
    <property type="match status" value="1"/>
</dbReference>
<evidence type="ECO:0000313" key="2">
    <source>
        <dbReference type="Proteomes" id="UP000410492"/>
    </source>
</evidence>
<dbReference type="SUPFAM" id="SSF50978">
    <property type="entry name" value="WD40 repeat-like"/>
    <property type="match status" value="1"/>
</dbReference>
<dbReference type="InterPro" id="IPR015943">
    <property type="entry name" value="WD40/YVTN_repeat-like_dom_sf"/>
</dbReference>